<evidence type="ECO:0000259" key="1">
    <source>
        <dbReference type="Pfam" id="PF12728"/>
    </source>
</evidence>
<proteinExistence type="predicted"/>
<dbReference type="Proteomes" id="UP000287853">
    <property type="component" value="Unassembled WGS sequence"/>
</dbReference>
<keyword evidence="3" id="KW-1185">Reference proteome</keyword>
<protein>
    <submittedName>
        <fullName evidence="2">Helix-turn-helix domain-containing protein</fullName>
    </submittedName>
</protein>
<sequence length="58" mass="6875">MFISLKEAARYCDYSPEYLSLLARKGRLAAVKMNNKDWMTTKEAIEEYIQNKRKISRT</sequence>
<dbReference type="AlphaFoldDB" id="A0A3S3UE80"/>
<dbReference type="EMBL" id="MTKO01000006">
    <property type="protein sequence ID" value="RWX48140.1"/>
    <property type="molecule type" value="Genomic_DNA"/>
</dbReference>
<organism evidence="2 3">
    <name type="scientific">Candidatus Electrothrix aarhusensis</name>
    <dbReference type="NCBI Taxonomy" id="1859131"/>
    <lineage>
        <taxon>Bacteria</taxon>
        <taxon>Pseudomonadati</taxon>
        <taxon>Thermodesulfobacteriota</taxon>
        <taxon>Desulfobulbia</taxon>
        <taxon>Desulfobulbales</taxon>
        <taxon>Desulfobulbaceae</taxon>
        <taxon>Candidatus Electrothrix</taxon>
    </lineage>
</organism>
<gene>
    <name evidence="2" type="ORF">H206_05316</name>
</gene>
<dbReference type="Pfam" id="PF12728">
    <property type="entry name" value="HTH_17"/>
    <property type="match status" value="1"/>
</dbReference>
<dbReference type="InterPro" id="IPR041657">
    <property type="entry name" value="HTH_17"/>
</dbReference>
<evidence type="ECO:0000313" key="2">
    <source>
        <dbReference type="EMBL" id="RWX48140.1"/>
    </source>
</evidence>
<comment type="caution">
    <text evidence="2">The sequence shown here is derived from an EMBL/GenBank/DDBJ whole genome shotgun (WGS) entry which is preliminary data.</text>
</comment>
<accession>A0A3S3UE80</accession>
<evidence type="ECO:0000313" key="3">
    <source>
        <dbReference type="Proteomes" id="UP000287853"/>
    </source>
</evidence>
<name>A0A3S3UE80_9BACT</name>
<feature type="domain" description="Helix-turn-helix" evidence="1">
    <location>
        <begin position="4"/>
        <end position="53"/>
    </location>
</feature>
<reference evidence="2 3" key="1">
    <citation type="submission" date="2017-01" db="EMBL/GenBank/DDBJ databases">
        <title>The cable genome- insights into the physiology and evolution of filamentous bacteria capable of sulfide oxidation via long distance electron transfer.</title>
        <authorList>
            <person name="Schreiber L."/>
            <person name="Bjerg J.T."/>
            <person name="Boggild A."/>
            <person name="Van De Vossenberg J."/>
            <person name="Meysman F."/>
            <person name="Nielsen L.P."/>
            <person name="Schramm A."/>
            <person name="Kjeldsen K.U."/>
        </authorList>
    </citation>
    <scope>NUCLEOTIDE SEQUENCE [LARGE SCALE GENOMIC DNA]</scope>
    <source>
        <strain evidence="2">MCF</strain>
    </source>
</reference>